<proteinExistence type="predicted"/>
<name>A0A4Y2EEY4_ARAVE</name>
<evidence type="ECO:0000313" key="2">
    <source>
        <dbReference type="Proteomes" id="UP000499080"/>
    </source>
</evidence>
<gene>
    <name evidence="1" type="ORF">AVEN_250431_1</name>
</gene>
<dbReference type="Proteomes" id="UP000499080">
    <property type="component" value="Unassembled WGS sequence"/>
</dbReference>
<evidence type="ECO:0000313" key="1">
    <source>
        <dbReference type="EMBL" id="GBM27401.1"/>
    </source>
</evidence>
<organism evidence="1 2">
    <name type="scientific">Araneus ventricosus</name>
    <name type="common">Orbweaver spider</name>
    <name type="synonym">Epeira ventricosa</name>
    <dbReference type="NCBI Taxonomy" id="182803"/>
    <lineage>
        <taxon>Eukaryota</taxon>
        <taxon>Metazoa</taxon>
        <taxon>Ecdysozoa</taxon>
        <taxon>Arthropoda</taxon>
        <taxon>Chelicerata</taxon>
        <taxon>Arachnida</taxon>
        <taxon>Araneae</taxon>
        <taxon>Araneomorphae</taxon>
        <taxon>Entelegynae</taxon>
        <taxon>Araneoidea</taxon>
        <taxon>Araneidae</taxon>
        <taxon>Araneus</taxon>
    </lineage>
</organism>
<dbReference type="AlphaFoldDB" id="A0A4Y2EEY4"/>
<comment type="caution">
    <text evidence="1">The sequence shown here is derived from an EMBL/GenBank/DDBJ whole genome shotgun (WGS) entry which is preliminary data.</text>
</comment>
<keyword evidence="2" id="KW-1185">Reference proteome</keyword>
<evidence type="ECO:0008006" key="3">
    <source>
        <dbReference type="Google" id="ProtNLM"/>
    </source>
</evidence>
<reference evidence="1 2" key="1">
    <citation type="journal article" date="2019" name="Sci. Rep.">
        <title>Orb-weaving spider Araneus ventricosus genome elucidates the spidroin gene catalogue.</title>
        <authorList>
            <person name="Kono N."/>
            <person name="Nakamura H."/>
            <person name="Ohtoshi R."/>
            <person name="Moran D.A.P."/>
            <person name="Shinohara A."/>
            <person name="Yoshida Y."/>
            <person name="Fujiwara M."/>
            <person name="Mori M."/>
            <person name="Tomita M."/>
            <person name="Arakawa K."/>
        </authorList>
    </citation>
    <scope>NUCLEOTIDE SEQUENCE [LARGE SCALE GENOMIC DNA]</scope>
</reference>
<accession>A0A4Y2EEY4</accession>
<dbReference type="EMBL" id="BGPR01000584">
    <property type="protein sequence ID" value="GBM27401.1"/>
    <property type="molecule type" value="Genomic_DNA"/>
</dbReference>
<dbReference type="OrthoDB" id="6437545at2759"/>
<protein>
    <recommendedName>
        <fullName evidence="3">Reverse transcriptase domain-containing protein</fullName>
    </recommendedName>
</protein>
<sequence>MFKLLGHSDQGEVNIFAQVILKTLYPQVQDHASSNIPNTQVIPEKPFSKNEIRRVLKKVPLKKAPGFDSIDNIILKQINKKFPVLLHTFFNRCLHLQCFPTSLKIGIILLFHKKDKEKFSINQTIQSLFSPPSAKSLKKFSCGV</sequence>